<proteinExistence type="predicted"/>
<dbReference type="Gene3D" id="1.10.8.60">
    <property type="match status" value="1"/>
</dbReference>
<dbReference type="Gene3D" id="3.40.50.300">
    <property type="entry name" value="P-loop containing nucleotide triphosphate hydrolases"/>
    <property type="match status" value="1"/>
</dbReference>
<dbReference type="InterPro" id="IPR009057">
    <property type="entry name" value="Homeodomain-like_sf"/>
</dbReference>
<dbReference type="SUPFAM" id="SSF55785">
    <property type="entry name" value="PYP-like sensor domain (PAS domain)"/>
    <property type="match status" value="1"/>
</dbReference>
<evidence type="ECO:0000259" key="8">
    <source>
        <dbReference type="PROSITE" id="PS50113"/>
    </source>
</evidence>
<dbReference type="PROSITE" id="PS50045">
    <property type="entry name" value="SIGMA54_INTERACT_4"/>
    <property type="match status" value="1"/>
</dbReference>
<accession>A0ABY8J0Y7</accession>
<dbReference type="Pfam" id="PF13426">
    <property type="entry name" value="PAS_9"/>
    <property type="match status" value="2"/>
</dbReference>
<name>A0ABY8J0Y7_9BACI</name>
<keyword evidence="5" id="KW-0804">Transcription</keyword>
<protein>
    <submittedName>
        <fullName evidence="9">Sigma 54-interacting transcriptional regulator</fullName>
    </submittedName>
</protein>
<feature type="domain" description="PAC" evidence="8">
    <location>
        <begin position="316"/>
        <end position="368"/>
    </location>
</feature>
<dbReference type="InterPro" id="IPR003593">
    <property type="entry name" value="AAA+_ATPase"/>
</dbReference>
<dbReference type="PANTHER" id="PTHR32071:SF57">
    <property type="entry name" value="C4-DICARBOXYLATE TRANSPORT TRANSCRIPTIONAL REGULATORY PROTEIN DCTD"/>
    <property type="match status" value="1"/>
</dbReference>
<dbReference type="PROSITE" id="PS50113">
    <property type="entry name" value="PAC"/>
    <property type="match status" value="1"/>
</dbReference>
<evidence type="ECO:0000256" key="4">
    <source>
        <dbReference type="ARBA" id="ARBA00023125"/>
    </source>
</evidence>
<dbReference type="PROSITE" id="PS00688">
    <property type="entry name" value="SIGMA54_INTERACT_3"/>
    <property type="match status" value="1"/>
</dbReference>
<evidence type="ECO:0000256" key="5">
    <source>
        <dbReference type="ARBA" id="ARBA00023163"/>
    </source>
</evidence>
<dbReference type="CDD" id="cd00009">
    <property type="entry name" value="AAA"/>
    <property type="match status" value="1"/>
</dbReference>
<dbReference type="InterPro" id="IPR025662">
    <property type="entry name" value="Sigma_54_int_dom_ATP-bd_1"/>
</dbReference>
<dbReference type="SUPFAM" id="SSF46689">
    <property type="entry name" value="Homeodomain-like"/>
    <property type="match status" value="1"/>
</dbReference>
<dbReference type="CDD" id="cd00130">
    <property type="entry name" value="PAS"/>
    <property type="match status" value="1"/>
</dbReference>
<keyword evidence="10" id="KW-1185">Reference proteome</keyword>
<keyword evidence="4" id="KW-0238">DNA-binding</keyword>
<evidence type="ECO:0000256" key="2">
    <source>
        <dbReference type="ARBA" id="ARBA00022840"/>
    </source>
</evidence>
<keyword evidence="1" id="KW-0547">Nucleotide-binding</keyword>
<feature type="coiled-coil region" evidence="6">
    <location>
        <begin position="359"/>
        <end position="386"/>
    </location>
</feature>
<dbReference type="Gene3D" id="3.30.450.20">
    <property type="entry name" value="PAS domain"/>
    <property type="match status" value="2"/>
</dbReference>
<evidence type="ECO:0000256" key="3">
    <source>
        <dbReference type="ARBA" id="ARBA00023015"/>
    </source>
</evidence>
<evidence type="ECO:0000256" key="1">
    <source>
        <dbReference type="ARBA" id="ARBA00022741"/>
    </source>
</evidence>
<dbReference type="Pfam" id="PF00158">
    <property type="entry name" value="Sigma54_activat"/>
    <property type="match status" value="1"/>
</dbReference>
<evidence type="ECO:0000256" key="6">
    <source>
        <dbReference type="SAM" id="Coils"/>
    </source>
</evidence>
<evidence type="ECO:0000259" key="7">
    <source>
        <dbReference type="PROSITE" id="PS50045"/>
    </source>
</evidence>
<dbReference type="SUPFAM" id="SSF52540">
    <property type="entry name" value="P-loop containing nucleoside triphosphate hydrolases"/>
    <property type="match status" value="1"/>
</dbReference>
<dbReference type="SMART" id="SM00382">
    <property type="entry name" value="AAA"/>
    <property type="match status" value="1"/>
</dbReference>
<dbReference type="InterPro" id="IPR058031">
    <property type="entry name" value="AAA_lid_NorR"/>
</dbReference>
<gene>
    <name evidence="9" type="ORF">P9989_04815</name>
</gene>
<dbReference type="InterPro" id="IPR035965">
    <property type="entry name" value="PAS-like_dom_sf"/>
</dbReference>
<dbReference type="PROSITE" id="PS00676">
    <property type="entry name" value="SIGMA54_INTERACT_2"/>
    <property type="match status" value="1"/>
</dbReference>
<dbReference type="SMART" id="SM00091">
    <property type="entry name" value="PAS"/>
    <property type="match status" value="2"/>
</dbReference>
<organism evidence="9 10">
    <name type="scientific">Halobacillus naozhouensis</name>
    <dbReference type="NCBI Taxonomy" id="554880"/>
    <lineage>
        <taxon>Bacteria</taxon>
        <taxon>Bacillati</taxon>
        <taxon>Bacillota</taxon>
        <taxon>Bacilli</taxon>
        <taxon>Bacillales</taxon>
        <taxon>Bacillaceae</taxon>
        <taxon>Halobacillus</taxon>
    </lineage>
</organism>
<dbReference type="RefSeq" id="WP_283077678.1">
    <property type="nucleotide sequence ID" value="NZ_CP121671.1"/>
</dbReference>
<dbReference type="InterPro" id="IPR002078">
    <property type="entry name" value="Sigma_54_int"/>
</dbReference>
<dbReference type="PROSITE" id="PS00675">
    <property type="entry name" value="SIGMA54_INTERACT_1"/>
    <property type="match status" value="1"/>
</dbReference>
<dbReference type="EMBL" id="CP121671">
    <property type="protein sequence ID" value="WFT75712.1"/>
    <property type="molecule type" value="Genomic_DNA"/>
</dbReference>
<keyword evidence="3" id="KW-0805">Transcription regulation</keyword>
<dbReference type="PANTHER" id="PTHR32071">
    <property type="entry name" value="TRANSCRIPTIONAL REGULATORY PROTEIN"/>
    <property type="match status" value="1"/>
</dbReference>
<dbReference type="Proteomes" id="UP001221597">
    <property type="component" value="Chromosome"/>
</dbReference>
<dbReference type="InterPro" id="IPR025943">
    <property type="entry name" value="Sigma_54_int_dom_ATP-bd_2"/>
</dbReference>
<evidence type="ECO:0000313" key="10">
    <source>
        <dbReference type="Proteomes" id="UP001221597"/>
    </source>
</evidence>
<feature type="domain" description="Sigma-54 factor interaction" evidence="7">
    <location>
        <begin position="393"/>
        <end position="622"/>
    </location>
</feature>
<sequence>MNHTISNKLRPLFCISVDSPEEGWREQISQRREPFVFLKKNDQVYAYVYMDDLTVAGVNSLDLTIESLQSYATPIDHVGELKPGSSATLPFIFQILGEHVALIKNEQNEYSGYIRREDALVELFRQDHNINLLKVMLSSIPMGIFVVDGETKIVNSNESGLKMIKSSKEQVININAGKIFNQAHINQALSTGETLLNQLHITDEIGVLVDYSPIVNDNKQVDGMIIIVQDLPMVEEMAMEIEYVKDLNTDLNAILATMYDEILVVNHRGELLRYSDNFIPGFWGVSDLKEIVGKSLLELEKQGVFSPSVVRLVLDKKKKVSVVQTTPNGKSVLAVGNPVLNDKGDIHRIIVASRDITETKKLKSELRETKRISKNYKEELEKLKTNHHVRKTIIYCSPQMEQIMDKTKKLADFDSTVLILGESGVGKELIAKSIHREGNRVNQPFMTVNCGAISEELLESELFGYTKGAFTGADSKGKVGFFEQADKGILFLDEIGEIPLRLQVKLLRVLQEKEVTPVGSTKPTPIDVQIIAATNRDLEKMVKEGSFREDLYYRIHVIPIQVPPLRERPEDVPLLAFHFIQQLNEQYNKNYHLSPEALNLLEVYDWPGNIRELQNLIERLVVTADDDVITADFVNQSLKFGESKHSKPVITGIVPYREAQEHLEEQLILLAMKKYKTTTRAAKALEISQSAISRKYQKILQRKANTETPQ</sequence>
<dbReference type="Gene3D" id="1.10.10.60">
    <property type="entry name" value="Homeodomain-like"/>
    <property type="match status" value="1"/>
</dbReference>
<dbReference type="InterPro" id="IPR027417">
    <property type="entry name" value="P-loop_NTPase"/>
</dbReference>
<keyword evidence="6" id="KW-0175">Coiled coil</keyword>
<dbReference type="InterPro" id="IPR000014">
    <property type="entry name" value="PAS"/>
</dbReference>
<dbReference type="Pfam" id="PF25601">
    <property type="entry name" value="AAA_lid_14"/>
    <property type="match status" value="1"/>
</dbReference>
<dbReference type="InterPro" id="IPR000700">
    <property type="entry name" value="PAS-assoc_C"/>
</dbReference>
<evidence type="ECO:0000313" key="9">
    <source>
        <dbReference type="EMBL" id="WFT75712.1"/>
    </source>
</evidence>
<reference evidence="9 10" key="1">
    <citation type="submission" date="2023-04" db="EMBL/GenBank/DDBJ databases">
        <title>Genome sequence of Halobacillus naozhouensis KACC 21980.</title>
        <authorList>
            <person name="Kim S."/>
            <person name="Heo J."/>
            <person name="Kwon S.-W."/>
        </authorList>
    </citation>
    <scope>NUCLEOTIDE SEQUENCE [LARGE SCALE GENOMIC DNA]</scope>
    <source>
        <strain evidence="9 10">KCTC 13234</strain>
    </source>
</reference>
<dbReference type="InterPro" id="IPR025944">
    <property type="entry name" value="Sigma_54_int_dom_CS"/>
</dbReference>
<keyword evidence="2" id="KW-0067">ATP-binding</keyword>